<feature type="transmembrane region" description="Helical" evidence="1">
    <location>
        <begin position="15"/>
        <end position="38"/>
    </location>
</feature>
<evidence type="ECO:0000313" key="2">
    <source>
        <dbReference type="EMBL" id="KAK8247371.1"/>
    </source>
</evidence>
<dbReference type="EMBL" id="JBBWRZ010000001">
    <property type="protein sequence ID" value="KAK8247371.1"/>
    <property type="molecule type" value="Genomic_DNA"/>
</dbReference>
<reference evidence="2 3" key="1">
    <citation type="submission" date="2024-04" db="EMBL/GenBank/DDBJ databases">
        <title>Phyllosticta paracitricarpa is synonymous to the EU quarantine fungus P. citricarpa based on phylogenomic analyses.</title>
        <authorList>
            <consortium name="Lawrence Berkeley National Laboratory"/>
            <person name="Van Ingen-Buijs V.A."/>
            <person name="Van Westerhoven A.C."/>
            <person name="Haridas S."/>
            <person name="Skiadas P."/>
            <person name="Martin F."/>
            <person name="Groenewald J.Z."/>
            <person name="Crous P.W."/>
            <person name="Seidl M.F."/>
        </authorList>
    </citation>
    <scope>NUCLEOTIDE SEQUENCE [LARGE SCALE GENOMIC DNA]</scope>
    <source>
        <strain evidence="2 3">CBS 123374</strain>
    </source>
</reference>
<keyword evidence="1" id="KW-1133">Transmembrane helix</keyword>
<evidence type="ECO:0000313" key="3">
    <source>
        <dbReference type="Proteomes" id="UP001492380"/>
    </source>
</evidence>
<organism evidence="2 3">
    <name type="scientific">Phyllosticta capitalensis</name>
    <dbReference type="NCBI Taxonomy" id="121624"/>
    <lineage>
        <taxon>Eukaryota</taxon>
        <taxon>Fungi</taxon>
        <taxon>Dikarya</taxon>
        <taxon>Ascomycota</taxon>
        <taxon>Pezizomycotina</taxon>
        <taxon>Dothideomycetes</taxon>
        <taxon>Dothideomycetes incertae sedis</taxon>
        <taxon>Botryosphaeriales</taxon>
        <taxon>Phyllostictaceae</taxon>
        <taxon>Phyllosticta</taxon>
    </lineage>
</organism>
<name>A0ABR1Z5P0_9PEZI</name>
<sequence length="76" mass="8779">MSASDNEALSQDSSIITWVSTIFAIILMYGFGICFHNIQSMQRHRRAKNLPRPNGLQEWRQAYNDFLIDVDEMNDG</sequence>
<keyword evidence="1" id="KW-0472">Membrane</keyword>
<accession>A0ABR1Z5P0</accession>
<keyword evidence="1" id="KW-0812">Transmembrane</keyword>
<keyword evidence="3" id="KW-1185">Reference proteome</keyword>
<dbReference type="Proteomes" id="UP001492380">
    <property type="component" value="Unassembled WGS sequence"/>
</dbReference>
<comment type="caution">
    <text evidence="2">The sequence shown here is derived from an EMBL/GenBank/DDBJ whole genome shotgun (WGS) entry which is preliminary data.</text>
</comment>
<protein>
    <submittedName>
        <fullName evidence="2">Uncharacterized protein</fullName>
    </submittedName>
</protein>
<evidence type="ECO:0000256" key="1">
    <source>
        <dbReference type="SAM" id="Phobius"/>
    </source>
</evidence>
<gene>
    <name evidence="2" type="ORF">HDK90DRAFT_507040</name>
</gene>
<proteinExistence type="predicted"/>